<evidence type="ECO:0000256" key="1">
    <source>
        <dbReference type="SAM" id="MobiDB-lite"/>
    </source>
</evidence>
<reference evidence="2 3" key="1">
    <citation type="submission" date="2014-06" db="EMBL/GenBank/DDBJ databases">
        <authorList>
            <person name="Swart Estienne"/>
        </authorList>
    </citation>
    <scope>NUCLEOTIDE SEQUENCE [LARGE SCALE GENOMIC DNA]</scope>
    <source>
        <strain evidence="2 3">130c</strain>
    </source>
</reference>
<feature type="region of interest" description="Disordered" evidence="1">
    <location>
        <begin position="314"/>
        <end position="404"/>
    </location>
</feature>
<evidence type="ECO:0000313" key="3">
    <source>
        <dbReference type="Proteomes" id="UP000039865"/>
    </source>
</evidence>
<feature type="compositionally biased region" description="Polar residues" evidence="1">
    <location>
        <begin position="554"/>
        <end position="576"/>
    </location>
</feature>
<accession>A0A078B855</accession>
<feature type="compositionally biased region" description="Polar residues" evidence="1">
    <location>
        <begin position="480"/>
        <end position="495"/>
    </location>
</feature>
<organism evidence="2 3">
    <name type="scientific">Stylonychia lemnae</name>
    <name type="common">Ciliate</name>
    <dbReference type="NCBI Taxonomy" id="5949"/>
    <lineage>
        <taxon>Eukaryota</taxon>
        <taxon>Sar</taxon>
        <taxon>Alveolata</taxon>
        <taxon>Ciliophora</taxon>
        <taxon>Intramacronucleata</taxon>
        <taxon>Spirotrichea</taxon>
        <taxon>Stichotrichia</taxon>
        <taxon>Sporadotrichida</taxon>
        <taxon>Oxytrichidae</taxon>
        <taxon>Stylonychinae</taxon>
        <taxon>Stylonychia</taxon>
    </lineage>
</organism>
<protein>
    <submittedName>
        <fullName evidence="2">Uncharacterized protein</fullName>
    </submittedName>
</protein>
<dbReference type="AlphaFoldDB" id="A0A078B855"/>
<keyword evidence="3" id="KW-1185">Reference proteome</keyword>
<gene>
    <name evidence="2" type="primary">Contig14620.g15571</name>
    <name evidence="2" type="ORF">STYLEM_19729</name>
</gene>
<feature type="compositionally biased region" description="Basic and acidic residues" evidence="1">
    <location>
        <begin position="500"/>
        <end position="519"/>
    </location>
</feature>
<feature type="compositionally biased region" description="Polar residues" evidence="1">
    <location>
        <begin position="320"/>
        <end position="352"/>
    </location>
</feature>
<feature type="region of interest" description="Disordered" evidence="1">
    <location>
        <begin position="429"/>
        <end position="460"/>
    </location>
</feature>
<evidence type="ECO:0000313" key="2">
    <source>
        <dbReference type="EMBL" id="CDW90584.1"/>
    </source>
</evidence>
<feature type="region of interest" description="Disordered" evidence="1">
    <location>
        <begin position="480"/>
        <end position="593"/>
    </location>
</feature>
<dbReference type="InParanoid" id="A0A078B855"/>
<proteinExistence type="predicted"/>
<feature type="compositionally biased region" description="Polar residues" evidence="1">
    <location>
        <begin position="435"/>
        <end position="460"/>
    </location>
</feature>
<sequence>MQLGNTSKPQQHQYLNFLEKQVEKSHKVVQDVNVVSEAVMDIGQRVDLIELGQQDLIKKFRILESIAMGSNDEQTIYKKTLDSLYLKVQDIEARVNLMPQHTNSSHHTFSGNERAIEMKNEKYNMLSQKLDHSLDLMERRINEIITKDFDAFMQSREQAFEHRVFQIIDAQAKDIAFDFTSLDQKITEVQEIIQSYGNGVSSGGIIPFGVQNENKDTYNLTKSTTNIERALVDLKREIIDKPDTKDLERFKRKIANDFKDLEKKIKDLSKPHISFDKDLKALENRLTTKLSKAIQRLGDIMKKQDRKLKGMIETSESRLQKQYSPISNKSSRNNRVFKSQHSLNISNTSMMRSLSPIKQDESRADRSLSRLPSRGKSSDRKSQRAHKNSEVNINQQQQQEYQSIQTNESAFRKYQSKFKNEVQTSQKKYIRSGLKQDSQESLSSLSPNGKKTFKRTTSNDQHNIMGGVILNNYIHTDNTSNTTHGLNHQRSNQSDIIGVPDKHKSQPLRRRDNSEKEKTALAISKSRINQSSKQNTRGKNSTSKLSESQSQSKILNNKNRNFDTPNFDLQGQSPQTFRDENSIGGRQYHNQSNNHRGEVSVEMTKNDISGYDSRLIASGSMGANTSIDRSQQLKVTNDRLAKLEKMYQELSQLEQLAKK</sequence>
<feature type="compositionally biased region" description="Low complexity" evidence="1">
    <location>
        <begin position="541"/>
        <end position="553"/>
    </location>
</feature>
<feature type="compositionally biased region" description="Basic and acidic residues" evidence="1">
    <location>
        <begin position="358"/>
        <end position="368"/>
    </location>
</feature>
<feature type="compositionally biased region" description="Low complexity" evidence="1">
    <location>
        <begin position="390"/>
        <end position="404"/>
    </location>
</feature>
<feature type="compositionally biased region" description="Polar residues" evidence="1">
    <location>
        <begin position="526"/>
        <end position="540"/>
    </location>
</feature>
<name>A0A078B855_STYLE</name>
<dbReference type="EMBL" id="CCKQ01018612">
    <property type="protein sequence ID" value="CDW90584.1"/>
    <property type="molecule type" value="Genomic_DNA"/>
</dbReference>
<dbReference type="Proteomes" id="UP000039865">
    <property type="component" value="Unassembled WGS sequence"/>
</dbReference>